<feature type="compositionally biased region" description="Polar residues" evidence="5">
    <location>
        <begin position="84"/>
        <end position="104"/>
    </location>
</feature>
<feature type="domain" description="C3H1-type" evidence="6">
    <location>
        <begin position="136"/>
        <end position="163"/>
    </location>
</feature>
<dbReference type="GO" id="GO:0005829">
    <property type="term" value="C:cytosol"/>
    <property type="evidence" value="ECO:0007669"/>
    <property type="project" value="TreeGrafter"/>
</dbReference>
<dbReference type="VEuPathDB" id="GiardiaDB:QR46_4039"/>
<evidence type="ECO:0000256" key="1">
    <source>
        <dbReference type="ARBA" id="ARBA00022723"/>
    </source>
</evidence>
<keyword evidence="2 4" id="KW-0863">Zinc-finger</keyword>
<accession>V6TRK4</accession>
<sequence length="425" mass="49151">MGQVTRRIGVHDPTQLIISVFIANYYYLIKNIQLKQKMPPKGNQPSAKTIQKEKQKIIEDRTFGLKNKNKSKKVQEYIQQVTKNIQNARHPGQTQNRQQQSTAEINAKKKEEEKKAQMLAMLRSSLRQPPIPEGANPKDFPCIFFLHNCCDKGDKCKYSHDNGTSHKEAPSKKEAVEEAAAETKAASADEERLNALSQAMGKLDLYRDMREQVMEYNARQQANKSGKNYEAILQEYKERYQVRFGDRKVSKEICPNYLAACKKKEIGWGFKCPLEEKNGYCEYRHCLPPGYVIEEKKKVEVIDKDLDYVEIEEDIERRRNEITSGTPVNPTTFAEWKRKRLEAKKAIEQENVNRVENILKQRGGEHYQGLTGRAIFENIGRISGMEDVAAEQDKEEVDEWLKNREDIKEVEKETEQSTEQPSDAE</sequence>
<dbReference type="PANTHER" id="PTHR12681">
    <property type="entry name" value="ZINC FINGER-CONTAINING PROTEIN P48ZNF"/>
    <property type="match status" value="1"/>
</dbReference>
<gene>
    <name evidence="7" type="ORF">GSB_35670</name>
</gene>
<dbReference type="eggNOG" id="KOG1763">
    <property type="taxonomic scope" value="Eukaryota"/>
</dbReference>
<feature type="region of interest" description="Disordered" evidence="5">
    <location>
        <begin position="160"/>
        <end position="190"/>
    </location>
</feature>
<reference evidence="8" key="1">
    <citation type="submission" date="2012-02" db="EMBL/GenBank/DDBJ databases">
        <title>Genome sequencing of Giardia lamblia Genotypes A2 and B isolates (DH and GS) and comparative analysis with the genomes of Genotypes A1 and E (WB and Pig).</title>
        <authorList>
            <person name="Adam R."/>
            <person name="Dahlstrom E."/>
            <person name="Martens C."/>
            <person name="Bruno D."/>
            <person name="Barbian K."/>
            <person name="Porcella S.F."/>
            <person name="Nash T."/>
        </authorList>
    </citation>
    <scope>NUCLEOTIDE SEQUENCE</scope>
    <source>
        <strain evidence="8">GS</strain>
    </source>
</reference>
<organism evidence="7 8">
    <name type="scientific">Giardia intestinalis</name>
    <name type="common">Giardia lamblia</name>
    <dbReference type="NCBI Taxonomy" id="5741"/>
    <lineage>
        <taxon>Eukaryota</taxon>
        <taxon>Metamonada</taxon>
        <taxon>Diplomonadida</taxon>
        <taxon>Hexamitidae</taxon>
        <taxon>Giardiinae</taxon>
        <taxon>Giardia</taxon>
    </lineage>
</organism>
<dbReference type="Proteomes" id="UP000018040">
    <property type="component" value="Unassembled WGS sequence"/>
</dbReference>
<name>V6TRK4_GIAIN</name>
<reference evidence="7 8" key="2">
    <citation type="journal article" date="2013" name="Genome Biol. Evol.">
        <title>Genome sequencing of Giardia lamblia genotypes A2 and B isolates (DH and GS) and comparative analysis with the genomes of genotypes A1 and E (WB and Pig).</title>
        <authorList>
            <person name="Adam R.D."/>
            <person name="Dahlstrom E.W."/>
            <person name="Martens C.A."/>
            <person name="Bruno D.P."/>
            <person name="Barbian K.D."/>
            <person name="Ricklefs S.M."/>
            <person name="Hernandez M.M."/>
            <person name="Narla N.P."/>
            <person name="Patel R.B."/>
            <person name="Porcella S.F."/>
            <person name="Nash T.E."/>
        </authorList>
    </citation>
    <scope>NUCLEOTIDE SEQUENCE [LARGE SCALE GENOMIC DNA]</scope>
    <source>
        <strain evidence="7 8">GS</strain>
    </source>
</reference>
<dbReference type="OrthoDB" id="278280at2759"/>
<feature type="compositionally biased region" description="Basic and acidic residues" evidence="5">
    <location>
        <begin position="160"/>
        <end position="176"/>
    </location>
</feature>
<keyword evidence="1 4" id="KW-0479">Metal-binding</keyword>
<evidence type="ECO:0000256" key="3">
    <source>
        <dbReference type="ARBA" id="ARBA00022833"/>
    </source>
</evidence>
<proteinExistence type="predicted"/>
<dbReference type="AlphaFoldDB" id="V6TRK4"/>
<dbReference type="InterPro" id="IPR000571">
    <property type="entry name" value="Znf_CCCH"/>
</dbReference>
<dbReference type="GO" id="GO:0008270">
    <property type="term" value="F:zinc ion binding"/>
    <property type="evidence" value="ECO:0007669"/>
    <property type="project" value="UniProtKB-KW"/>
</dbReference>
<feature type="compositionally biased region" description="Basic and acidic residues" evidence="5">
    <location>
        <begin position="399"/>
        <end position="415"/>
    </location>
</feature>
<evidence type="ECO:0000313" key="8">
    <source>
        <dbReference type="Proteomes" id="UP000018040"/>
    </source>
</evidence>
<evidence type="ECO:0000313" key="7">
    <source>
        <dbReference type="EMBL" id="ESU41199.1"/>
    </source>
</evidence>
<feature type="region of interest" description="Disordered" evidence="5">
    <location>
        <begin position="84"/>
        <end position="105"/>
    </location>
</feature>
<dbReference type="VEuPathDB" id="GiardiaDB:DHA2_35670"/>
<evidence type="ECO:0000259" key="6">
    <source>
        <dbReference type="PROSITE" id="PS50103"/>
    </source>
</evidence>
<dbReference type="InterPro" id="IPR032378">
    <property type="entry name" value="ZC3H15/TMA46_C"/>
</dbReference>
<protein>
    <submittedName>
        <fullName evidence="7">Transporter</fullName>
    </submittedName>
</protein>
<dbReference type="Gene3D" id="6.20.400.10">
    <property type="match status" value="1"/>
</dbReference>
<feature type="region of interest" description="Disordered" evidence="5">
    <location>
        <begin position="390"/>
        <end position="425"/>
    </location>
</feature>
<dbReference type="VEuPathDB" id="GiardiaDB:GL50803_0035670"/>
<evidence type="ECO:0000256" key="4">
    <source>
        <dbReference type="PROSITE-ProRule" id="PRU00723"/>
    </source>
</evidence>
<dbReference type="Pfam" id="PF16543">
    <property type="entry name" value="DFRP_C"/>
    <property type="match status" value="1"/>
</dbReference>
<dbReference type="GO" id="GO:0002181">
    <property type="term" value="P:cytoplasmic translation"/>
    <property type="evidence" value="ECO:0007669"/>
    <property type="project" value="TreeGrafter"/>
</dbReference>
<dbReference type="PROSITE" id="PS50103">
    <property type="entry name" value="ZF_C3H1"/>
    <property type="match status" value="1"/>
</dbReference>
<evidence type="ECO:0000256" key="5">
    <source>
        <dbReference type="SAM" id="MobiDB-lite"/>
    </source>
</evidence>
<comment type="caution">
    <text evidence="7">The sequence shown here is derived from an EMBL/GenBank/DDBJ whole genome shotgun (WGS) entry which is preliminary data.</text>
</comment>
<dbReference type="GO" id="GO:0003729">
    <property type="term" value="F:mRNA binding"/>
    <property type="evidence" value="ECO:0007669"/>
    <property type="project" value="TreeGrafter"/>
</dbReference>
<dbReference type="VEuPathDB" id="GiardiaDB:GL50581_898"/>
<evidence type="ECO:0000256" key="2">
    <source>
        <dbReference type="ARBA" id="ARBA00022771"/>
    </source>
</evidence>
<dbReference type="PANTHER" id="PTHR12681:SF0">
    <property type="entry name" value="ZINC FINGER CCCH DOMAIN-CONTAINING PROTEIN 15"/>
    <property type="match status" value="1"/>
</dbReference>
<dbReference type="EMBL" id="AHHH01000141">
    <property type="protein sequence ID" value="ESU41199.1"/>
    <property type="molecule type" value="Genomic_DNA"/>
</dbReference>
<feature type="zinc finger region" description="C3H1-type" evidence="4">
    <location>
        <begin position="136"/>
        <end position="163"/>
    </location>
</feature>
<keyword evidence="3 4" id="KW-0862">Zinc</keyword>